<dbReference type="GO" id="GO:0003676">
    <property type="term" value="F:nucleic acid binding"/>
    <property type="evidence" value="ECO:0007669"/>
    <property type="project" value="InterPro"/>
</dbReference>
<dbReference type="GO" id="GO:0032259">
    <property type="term" value="P:methylation"/>
    <property type="evidence" value="ECO:0007669"/>
    <property type="project" value="InterPro"/>
</dbReference>
<dbReference type="Gene3D" id="3.40.50.150">
    <property type="entry name" value="Vaccinia Virus protein VP39"/>
    <property type="match status" value="1"/>
</dbReference>
<proteinExistence type="predicted"/>
<evidence type="ECO:0000313" key="1">
    <source>
        <dbReference type="EMBL" id="CAD7233748.1"/>
    </source>
</evidence>
<dbReference type="CDD" id="cd02440">
    <property type="entry name" value="AdoMet_MTases"/>
    <property type="match status" value="1"/>
</dbReference>
<name>A0A7R8WMN1_9CRUS</name>
<protein>
    <submittedName>
        <fullName evidence="1">Uncharacterized protein</fullName>
    </submittedName>
</protein>
<accession>A0A7R8WMN1</accession>
<dbReference type="EMBL" id="OB666880">
    <property type="protein sequence ID" value="CAD7233748.1"/>
    <property type="molecule type" value="Genomic_DNA"/>
</dbReference>
<organism evidence="1">
    <name type="scientific">Cyprideis torosa</name>
    <dbReference type="NCBI Taxonomy" id="163714"/>
    <lineage>
        <taxon>Eukaryota</taxon>
        <taxon>Metazoa</taxon>
        <taxon>Ecdysozoa</taxon>
        <taxon>Arthropoda</taxon>
        <taxon>Crustacea</taxon>
        <taxon>Oligostraca</taxon>
        <taxon>Ostracoda</taxon>
        <taxon>Podocopa</taxon>
        <taxon>Podocopida</taxon>
        <taxon>Cytherocopina</taxon>
        <taxon>Cytheroidea</taxon>
        <taxon>Cytherideidae</taxon>
        <taxon>Cyprideis</taxon>
    </lineage>
</organism>
<dbReference type="PROSITE" id="PS00092">
    <property type="entry name" value="N6_MTASE"/>
    <property type="match status" value="1"/>
</dbReference>
<dbReference type="InterPro" id="IPR029063">
    <property type="entry name" value="SAM-dependent_MTases_sf"/>
</dbReference>
<gene>
    <name evidence="1" type="ORF">CTOB1V02_LOCUS11567</name>
</gene>
<dbReference type="InterPro" id="IPR002052">
    <property type="entry name" value="DNA_methylase_N6_adenine_CS"/>
</dbReference>
<dbReference type="SUPFAM" id="SSF53335">
    <property type="entry name" value="S-adenosyl-L-methionine-dependent methyltransferases"/>
    <property type="match status" value="1"/>
</dbReference>
<dbReference type="GO" id="GO:0008168">
    <property type="term" value="F:methyltransferase activity"/>
    <property type="evidence" value="ECO:0007669"/>
    <property type="project" value="InterPro"/>
</dbReference>
<reference evidence="1" key="1">
    <citation type="submission" date="2020-11" db="EMBL/GenBank/DDBJ databases">
        <authorList>
            <person name="Tran Van P."/>
        </authorList>
    </citation>
    <scope>NUCLEOTIDE SEQUENCE</scope>
</reference>
<dbReference type="AlphaFoldDB" id="A0A7R8WMN1"/>
<sequence>MTRGVREILERDGNKDDLIAFFMDRNLPVEEIEANNIAEAVLEDKPAQGYLTISNALQWRLQYTREAMTHLKVHDPDFYPKTIIEPTCGVGAFLLAAADAYPDAERVVGLEIESEYLNTLRSEVANRADAGRFELIEADFFKTDWAKLLGALPEPILIVGNPPWVTSADIGNGRVKETRLKAIVTQKKVGQPTDYIREEAPLTWAYLEKHGEALDSRGSSIYRNKARFSVFGVGDYTFTDWKVAISGFYKKLNFQVVAPIDGRPVVFDDTVYCLSAKSEAEARFLAERVDLRKVAAALGREDEYVLFTEGPLANDEPLACAS</sequence>